<evidence type="ECO:0000256" key="6">
    <source>
        <dbReference type="ARBA" id="ARBA00023284"/>
    </source>
</evidence>
<proteinExistence type="inferred from homology"/>
<dbReference type="PANTHER" id="PTHR43429">
    <property type="entry name" value="PYRIDINE NUCLEOTIDE-DISULFIDE OXIDOREDUCTASE DOMAIN-CONTAINING"/>
    <property type="match status" value="1"/>
</dbReference>
<dbReference type="InterPro" id="IPR004099">
    <property type="entry name" value="Pyr_nucl-diS_OxRdtase_dimer"/>
</dbReference>
<gene>
    <name evidence="8" type="ORF">GLW07_10845</name>
</gene>
<dbReference type="SMART" id="SM00450">
    <property type="entry name" value="RHOD"/>
    <property type="match status" value="1"/>
</dbReference>
<dbReference type="Gene3D" id="3.40.250.10">
    <property type="entry name" value="Rhodanese-like domain"/>
    <property type="match status" value="1"/>
</dbReference>
<accession>A0A845EZ71</accession>
<keyword evidence="6" id="KW-0676">Redox-active center</keyword>
<dbReference type="PANTHER" id="PTHR43429:SF1">
    <property type="entry name" value="NAD(P)H SULFUR OXIDOREDUCTASE (COA-DEPENDENT)"/>
    <property type="match status" value="1"/>
</dbReference>
<dbReference type="InterPro" id="IPR036188">
    <property type="entry name" value="FAD/NAD-bd_sf"/>
</dbReference>
<evidence type="ECO:0000256" key="4">
    <source>
        <dbReference type="ARBA" id="ARBA00022827"/>
    </source>
</evidence>
<comment type="cofactor">
    <cofactor evidence="1">
        <name>FAD</name>
        <dbReference type="ChEBI" id="CHEBI:57692"/>
    </cofactor>
</comment>
<dbReference type="PRINTS" id="PR00411">
    <property type="entry name" value="PNDRDTASEI"/>
</dbReference>
<dbReference type="Proteomes" id="UP000447833">
    <property type="component" value="Unassembled WGS sequence"/>
</dbReference>
<dbReference type="InterPro" id="IPR036873">
    <property type="entry name" value="Rhodanese-like_dom_sf"/>
</dbReference>
<dbReference type="InterPro" id="IPR050260">
    <property type="entry name" value="FAD-bd_OxRdtase"/>
</dbReference>
<dbReference type="InterPro" id="IPR001763">
    <property type="entry name" value="Rhodanese-like_dom"/>
</dbReference>
<dbReference type="CDD" id="cd01524">
    <property type="entry name" value="RHOD_Pyr_redox"/>
    <property type="match status" value="1"/>
</dbReference>
<keyword evidence="5 8" id="KW-0560">Oxidoreductase</keyword>
<protein>
    <submittedName>
        <fullName evidence="8">CoA-disulfide reductase</fullName>
        <ecNumber evidence="8">1.8.1.14</ecNumber>
    </submittedName>
</protein>
<dbReference type="Pfam" id="PF00581">
    <property type="entry name" value="Rhodanese"/>
    <property type="match status" value="1"/>
</dbReference>
<dbReference type="GO" id="GO:0050451">
    <property type="term" value="F:CoA-disulfide reductase (NADPH) activity"/>
    <property type="evidence" value="ECO:0007669"/>
    <property type="project" value="UniProtKB-EC"/>
</dbReference>
<dbReference type="NCBIfam" id="NF010037">
    <property type="entry name" value="PRK13512.1"/>
    <property type="match status" value="1"/>
</dbReference>
<dbReference type="SUPFAM" id="SSF51905">
    <property type="entry name" value="FAD/NAD(P)-binding domain"/>
    <property type="match status" value="1"/>
</dbReference>
<name>A0A845EZ71_9BACL</name>
<dbReference type="EC" id="1.8.1.14" evidence="8"/>
<evidence type="ECO:0000256" key="2">
    <source>
        <dbReference type="ARBA" id="ARBA00009130"/>
    </source>
</evidence>
<dbReference type="SUPFAM" id="SSF55424">
    <property type="entry name" value="FAD/NAD-linked reductases, dimerisation (C-terminal) domain"/>
    <property type="match status" value="1"/>
</dbReference>
<dbReference type="EMBL" id="WMEY01000003">
    <property type="protein sequence ID" value="MYL63853.1"/>
    <property type="molecule type" value="Genomic_DNA"/>
</dbReference>
<evidence type="ECO:0000256" key="3">
    <source>
        <dbReference type="ARBA" id="ARBA00022630"/>
    </source>
</evidence>
<comment type="caution">
    <text evidence="8">The sequence shown here is derived from an EMBL/GenBank/DDBJ whole genome shotgun (WGS) entry which is preliminary data.</text>
</comment>
<dbReference type="InterPro" id="IPR016156">
    <property type="entry name" value="FAD/NAD-linked_Rdtase_dimer_sf"/>
</dbReference>
<dbReference type="Pfam" id="PF07992">
    <property type="entry name" value="Pyr_redox_2"/>
    <property type="match status" value="1"/>
</dbReference>
<dbReference type="Pfam" id="PF02852">
    <property type="entry name" value="Pyr_redox_dim"/>
    <property type="match status" value="1"/>
</dbReference>
<evidence type="ECO:0000313" key="9">
    <source>
        <dbReference type="Proteomes" id="UP000447833"/>
    </source>
</evidence>
<keyword evidence="3" id="KW-0285">Flavoprotein</keyword>
<feature type="domain" description="Rhodanese" evidence="7">
    <location>
        <begin position="465"/>
        <end position="545"/>
    </location>
</feature>
<evidence type="ECO:0000256" key="5">
    <source>
        <dbReference type="ARBA" id="ARBA00023002"/>
    </source>
</evidence>
<dbReference type="AlphaFoldDB" id="A0A845EZ71"/>
<dbReference type="Gene3D" id="3.50.50.60">
    <property type="entry name" value="FAD/NAD(P)-binding domain"/>
    <property type="match status" value="2"/>
</dbReference>
<dbReference type="RefSeq" id="WP_160919349.1">
    <property type="nucleotide sequence ID" value="NZ_WMEY01000003.1"/>
</dbReference>
<evidence type="ECO:0000259" key="7">
    <source>
        <dbReference type="PROSITE" id="PS50206"/>
    </source>
</evidence>
<comment type="similarity">
    <text evidence="2">Belongs to the class-III pyridine nucleotide-disulfide oxidoreductase family.</text>
</comment>
<dbReference type="SUPFAM" id="SSF52821">
    <property type="entry name" value="Rhodanese/Cell cycle control phosphatase"/>
    <property type="match status" value="1"/>
</dbReference>
<evidence type="ECO:0000256" key="1">
    <source>
        <dbReference type="ARBA" id="ARBA00001974"/>
    </source>
</evidence>
<dbReference type="PRINTS" id="PR00368">
    <property type="entry name" value="FADPNR"/>
</dbReference>
<reference evidence="8 9" key="1">
    <citation type="submission" date="2019-11" db="EMBL/GenBank/DDBJ databases">
        <title>Genome sequences of 17 halophilic strains isolated from different environments.</title>
        <authorList>
            <person name="Furrow R.E."/>
        </authorList>
    </citation>
    <scope>NUCLEOTIDE SEQUENCE [LARGE SCALE GENOMIC DNA]</scope>
    <source>
        <strain evidence="8 9">22506_14_FS</strain>
    </source>
</reference>
<dbReference type="PROSITE" id="PS50206">
    <property type="entry name" value="RHODANESE_3"/>
    <property type="match status" value="1"/>
</dbReference>
<keyword evidence="4" id="KW-0274">FAD</keyword>
<dbReference type="InterPro" id="IPR023753">
    <property type="entry name" value="FAD/NAD-binding_dom"/>
</dbReference>
<organism evidence="8 9">
    <name type="scientific">Guptibacillus hwajinpoensis</name>
    <dbReference type="NCBI Taxonomy" id="208199"/>
    <lineage>
        <taxon>Bacteria</taxon>
        <taxon>Bacillati</taxon>
        <taxon>Bacillota</taxon>
        <taxon>Bacilli</taxon>
        <taxon>Bacillales</taxon>
        <taxon>Guptibacillaceae</taxon>
        <taxon>Guptibacillus</taxon>
    </lineage>
</organism>
<sequence length="551" mass="60041">MSKKIVIVGGVAGGSTAAARLRRLDETAEIVMLDKGEYISYANCGLPYYIGGTIEDRKKLLVQTPESMAARYNFDIRTLSEVTRIDRAKKTISVHDLKSNQTYEETYDQLILSPGARPIVPPIPGLNEAKALFTLRNIPDTDRIKAYVDDEKPSQAVVVGGGFIGVEMAENLSDLGMNVTLIEMANQIMPPLDYEMAAIVHQHLRDKGINLILNDGVKAFENNGTKVLTVSGKEIDTDLIILSIGVRPENELAVHAGLSVGTRGGIQVNEYLQTSDPSIYAIGDAIEVKCYINKQPTMIPLAWPANRQGRLVADNIYGKKTPYKGTLGTSIAKVFDYTVAATGNNEKTLKSLGIAYEVVHVHPGSHAEYYPNASPIALKLVFDKEIGKIFGAQAVGKDGVDKRIDVIATAIKGDLTVLDLPDLELAYAPPYSSAKDPVNMAGYVASNIVEGMIETVQWHEIDAIMENGGTLIDVRTPSEFKNGFINGAINLPVDELRSKLNELPQDETIYVHCQVGLRGYIATRILRENGFEAVNLDGGYRTYEQVKGGAN</sequence>
<evidence type="ECO:0000313" key="8">
    <source>
        <dbReference type="EMBL" id="MYL63853.1"/>
    </source>
</evidence>